<evidence type="ECO:0000313" key="9">
    <source>
        <dbReference type="EMBL" id="TDP59793.1"/>
    </source>
</evidence>
<evidence type="ECO:0000256" key="3">
    <source>
        <dbReference type="ARBA" id="ARBA00022618"/>
    </source>
</evidence>
<dbReference type="Proteomes" id="UP000295500">
    <property type="component" value="Unassembled WGS sequence"/>
</dbReference>
<evidence type="ECO:0000256" key="8">
    <source>
        <dbReference type="SAM" id="Coils"/>
    </source>
</evidence>
<sequence length="108" mass="12025">MNVQDKRRILMTLILVGVICIAMVVLTAYAAELRVENNNLIDKNKALQGEVETLSVQIKTANNIDHIESVAKNKLGMVYPTSDECVYITDNDKANSNLATVIRKEAYN</sequence>
<keyword evidence="4" id="KW-0812">Transmembrane</keyword>
<dbReference type="RefSeq" id="WP_133527496.1">
    <property type="nucleotide sequence ID" value="NZ_SNXO01000002.1"/>
</dbReference>
<keyword evidence="8" id="KW-0175">Coiled coil</keyword>
<dbReference type="OrthoDB" id="1778647at2"/>
<reference evidence="9 10" key="1">
    <citation type="submission" date="2019-03" db="EMBL/GenBank/DDBJ databases">
        <title>Genomic Encyclopedia of Type Strains, Phase IV (KMG-IV): sequencing the most valuable type-strain genomes for metagenomic binning, comparative biology and taxonomic classification.</title>
        <authorList>
            <person name="Goeker M."/>
        </authorList>
    </citation>
    <scope>NUCLEOTIDE SEQUENCE [LARGE SCALE GENOMIC DNA]</scope>
    <source>
        <strain evidence="9 10">DSM 28287</strain>
    </source>
</reference>
<dbReference type="EMBL" id="SNXO01000002">
    <property type="protein sequence ID" value="TDP59793.1"/>
    <property type="molecule type" value="Genomic_DNA"/>
</dbReference>
<evidence type="ECO:0000256" key="1">
    <source>
        <dbReference type="ARBA" id="ARBA00004401"/>
    </source>
</evidence>
<keyword evidence="7" id="KW-0131">Cell cycle</keyword>
<comment type="subcellular location">
    <subcellularLocation>
        <location evidence="1">Cell membrane</location>
        <topology evidence="1">Single-pass type II membrane protein</topology>
    </subcellularLocation>
</comment>
<protein>
    <submittedName>
        <fullName evidence="9">Cell division protein FtsL</fullName>
    </submittedName>
</protein>
<evidence type="ECO:0000256" key="5">
    <source>
        <dbReference type="ARBA" id="ARBA00022989"/>
    </source>
</evidence>
<proteinExistence type="predicted"/>
<organism evidence="9 10">
    <name type="scientific">Aminicella lysinilytica</name>
    <dbReference type="NCBI Taxonomy" id="433323"/>
    <lineage>
        <taxon>Bacteria</taxon>
        <taxon>Bacillati</taxon>
        <taxon>Bacillota</taxon>
        <taxon>Clostridia</taxon>
        <taxon>Peptostreptococcales</taxon>
        <taxon>Anaerovoracaceae</taxon>
        <taxon>Aminicella</taxon>
    </lineage>
</organism>
<dbReference type="Pfam" id="PF04999">
    <property type="entry name" value="FtsL"/>
    <property type="match status" value="1"/>
</dbReference>
<dbReference type="GO" id="GO:0051301">
    <property type="term" value="P:cell division"/>
    <property type="evidence" value="ECO:0007669"/>
    <property type="project" value="UniProtKB-KW"/>
</dbReference>
<keyword evidence="3 9" id="KW-0132">Cell division</keyword>
<comment type="caution">
    <text evidence="9">The sequence shown here is derived from an EMBL/GenBank/DDBJ whole genome shotgun (WGS) entry which is preliminary data.</text>
</comment>
<gene>
    <name evidence="9" type="ORF">EV211_10232</name>
</gene>
<name>A0A4R6QD63_9FIRM</name>
<evidence type="ECO:0000256" key="6">
    <source>
        <dbReference type="ARBA" id="ARBA00023136"/>
    </source>
</evidence>
<keyword evidence="5" id="KW-1133">Transmembrane helix</keyword>
<dbReference type="InterPro" id="IPR011922">
    <property type="entry name" value="Cell_div_FtsL"/>
</dbReference>
<evidence type="ECO:0000313" key="10">
    <source>
        <dbReference type="Proteomes" id="UP000295500"/>
    </source>
</evidence>
<dbReference type="GO" id="GO:0005886">
    <property type="term" value="C:plasma membrane"/>
    <property type="evidence" value="ECO:0007669"/>
    <property type="project" value="UniProtKB-SubCell"/>
</dbReference>
<feature type="coiled-coil region" evidence="8">
    <location>
        <begin position="30"/>
        <end position="64"/>
    </location>
</feature>
<accession>A0A4R6QD63</accession>
<evidence type="ECO:0000256" key="7">
    <source>
        <dbReference type="ARBA" id="ARBA00023306"/>
    </source>
</evidence>
<evidence type="ECO:0000256" key="2">
    <source>
        <dbReference type="ARBA" id="ARBA00022475"/>
    </source>
</evidence>
<keyword evidence="2" id="KW-1003">Cell membrane</keyword>
<evidence type="ECO:0000256" key="4">
    <source>
        <dbReference type="ARBA" id="ARBA00022692"/>
    </source>
</evidence>
<dbReference type="AlphaFoldDB" id="A0A4R6QD63"/>
<keyword evidence="6" id="KW-0472">Membrane</keyword>
<keyword evidence="10" id="KW-1185">Reference proteome</keyword>